<reference evidence="8" key="3">
    <citation type="submission" date="2020-12" db="UniProtKB">
        <authorList>
            <consortium name="EnsemblPlants"/>
        </authorList>
    </citation>
    <scope>IDENTIFICATION</scope>
</reference>
<evidence type="ECO:0000256" key="1">
    <source>
        <dbReference type="ARBA" id="ARBA00022741"/>
    </source>
</evidence>
<dbReference type="InterPro" id="IPR014001">
    <property type="entry name" value="Helicase_ATP-bd"/>
</dbReference>
<dbReference type="PROSITE" id="PS51192">
    <property type="entry name" value="HELICASE_ATP_BIND_1"/>
    <property type="match status" value="1"/>
</dbReference>
<keyword evidence="1" id="KW-0547">Nucleotide-binding</keyword>
<evidence type="ECO:0000313" key="7">
    <source>
        <dbReference type="EMBL" id="PNR54342.1"/>
    </source>
</evidence>
<dbReference type="RefSeq" id="XP_024375422.1">
    <property type="nucleotide sequence ID" value="XM_024519654.2"/>
</dbReference>
<name>A0A2K1KKP2_PHYPA</name>
<feature type="domain" description="Helicase C-terminal" evidence="6">
    <location>
        <begin position="735"/>
        <end position="893"/>
    </location>
</feature>
<dbReference type="FunCoup" id="A0A2K1KKP2">
    <property type="interactions" value="549"/>
</dbReference>
<dbReference type="GeneID" id="112282248"/>
<dbReference type="STRING" id="3218.A0A2K1KKP2"/>
<sequence>MVEDARQPQLEVRVRSLDGQQLQLIVPPHFRVAELKLRLQELRWPAPGVTQFHLFHRGVKLNVDATVASLSLGGEFIVLITFTKKNQKTQAGLQSSNTQLSSGVQAPCCGGLQNGEIRSLSDESSALPGISHGDWLNGHALSNAAAEPRNIHSRASDETWLAVAADLASFHTSPPKDPTHARDDGTDIDNQREQEVLEGGETKQSTGRGKTKRKNEDLGGPLPPAAEELKRVFTALNTVYGFLQRQRMQATWANVKQSVQQLCFQAGDEKMCLQAVKSVAILCPKLMVLSNMSEEGDESSFSIDMFDNSKLDNLVPNQQPNLPVHQLQEIGPGDYLPGGDGKRMTDKQMRNAIDRRLKAFDGLLLTVLKQIQASSEFQNLDLKKMTVEEFLQTAKAITSQDIRDLSKPGLSSALPRLPRHHKKLTRCSDISDMNAEEMLRHLKDKLGSLGQIVHCEKLKARAASYGELEIELSQFTEEALGRMGITELYTHQAHGVNAVRNGRNIVVATSTASGKSLCYNVPVLEELTNNPNACALYLFPTKALAQDQLRALRELFGEKGSSIGLGVYDGDTNHDLRLRLRDSARLLITNPDMLHVSIMPCHRQFERFLSNLKFVVVDEAHAYRGVFGCHTALILRRLRRLLHHLYGAEPNFIVCSATVANPREHAMELVGLREVDVIQGDGSPHGEKTFVFWNPPIVFMPPYADRKNKRHKPSAKLDRGVIPHAQTRRASPLVEVSSLLAEMVQHGLRCIAFCNTRKSVELVHNHTREILKETAPTLVDTIRAYRAGYTAESRREIEKDLFGGRLRGVAATNSLELGIDIGSLDATLHLGFPGSVASLWQQSGRAGRREKASLSVYVAFSGPLDQHFMKAPQKLFNEPIENAQVDASNRQVLEQHLMCAAVEYPIHIEHDKIFLGSGTQSGIMKLVNEGLLGRHPTNGPQDSSWHYIGHEKSPSQGVSIRAICTEKYTVINQTTNEVIEEVEENKAFFEVYEGAVYMHQGKTFLCTKLDTAAKVALCTEADLKYYTKTRDFTDVHVLGGELAYPAKVVKGKYPITTAQASPCKITTKWFGFRRIWQRTNVTFDTVDLFLPEVSYESQAAWIRVPHLVRGDLEAEGLSLREGIHAASHALLNIIPLYIMCNPQDLGCDCANPNDTRYYPERLLLFDKHPGGIGIAAQVRPMFAELLQAALELLIACECTTSTGCPACIQVYSCSEYNEVVNKRAAIVILQGVIKAEDMYRDNKQEISCPDDGFLKESFV</sequence>
<dbReference type="GO" id="GO:0006289">
    <property type="term" value="P:nucleotide-excision repair"/>
    <property type="evidence" value="ECO:0000318"/>
    <property type="project" value="GO_Central"/>
</dbReference>
<dbReference type="AlphaFoldDB" id="A0A2K1KKP2"/>
<dbReference type="EMBL" id="ABEU02000005">
    <property type="protein sequence ID" value="PNR54342.1"/>
    <property type="molecule type" value="Genomic_DNA"/>
</dbReference>
<reference evidence="7 9" key="1">
    <citation type="journal article" date="2008" name="Science">
        <title>The Physcomitrella genome reveals evolutionary insights into the conquest of land by plants.</title>
        <authorList>
            <person name="Rensing S."/>
            <person name="Lang D."/>
            <person name="Zimmer A."/>
            <person name="Terry A."/>
            <person name="Salamov A."/>
            <person name="Shapiro H."/>
            <person name="Nishiyama T."/>
            <person name="Perroud P.-F."/>
            <person name="Lindquist E."/>
            <person name="Kamisugi Y."/>
            <person name="Tanahashi T."/>
            <person name="Sakakibara K."/>
            <person name="Fujita T."/>
            <person name="Oishi K."/>
            <person name="Shin-I T."/>
            <person name="Kuroki Y."/>
            <person name="Toyoda A."/>
            <person name="Suzuki Y."/>
            <person name="Hashimoto A."/>
            <person name="Yamaguchi K."/>
            <person name="Sugano A."/>
            <person name="Kohara Y."/>
            <person name="Fujiyama A."/>
            <person name="Anterola A."/>
            <person name="Aoki S."/>
            <person name="Ashton N."/>
            <person name="Barbazuk W.B."/>
            <person name="Barker E."/>
            <person name="Bennetzen J."/>
            <person name="Bezanilla M."/>
            <person name="Blankenship R."/>
            <person name="Cho S.H."/>
            <person name="Dutcher S."/>
            <person name="Estelle M."/>
            <person name="Fawcett J.A."/>
            <person name="Gundlach H."/>
            <person name="Hanada K."/>
            <person name="Heyl A."/>
            <person name="Hicks K.A."/>
            <person name="Hugh J."/>
            <person name="Lohr M."/>
            <person name="Mayer K."/>
            <person name="Melkozernov A."/>
            <person name="Murata T."/>
            <person name="Nelson D."/>
            <person name="Pils B."/>
            <person name="Prigge M."/>
            <person name="Reiss B."/>
            <person name="Renner T."/>
            <person name="Rombauts S."/>
            <person name="Rushton P."/>
            <person name="Sanderfoot A."/>
            <person name="Schween G."/>
            <person name="Shiu S.-H."/>
            <person name="Stueber K."/>
            <person name="Theodoulou F.L."/>
            <person name="Tu H."/>
            <person name="Van de Peer Y."/>
            <person name="Verrier P.J."/>
            <person name="Waters E."/>
            <person name="Wood A."/>
            <person name="Yang L."/>
            <person name="Cove D."/>
            <person name="Cuming A."/>
            <person name="Hasebe M."/>
            <person name="Lucas S."/>
            <person name="Mishler D.B."/>
            <person name="Reski R."/>
            <person name="Grigoriev I."/>
            <person name="Quatrano R.S."/>
            <person name="Boore J.L."/>
        </authorList>
    </citation>
    <scope>NUCLEOTIDE SEQUENCE [LARGE SCALE GENOMIC DNA]</scope>
    <source>
        <strain evidence="8 9">cv. Gransden 2004</strain>
    </source>
</reference>
<dbReference type="Pfam" id="PF22982">
    <property type="entry name" value="WHD_HRQ1"/>
    <property type="match status" value="1"/>
</dbReference>
<keyword evidence="9" id="KW-1185">Reference proteome</keyword>
<reference evidence="7 9" key="2">
    <citation type="journal article" date="2018" name="Plant J.">
        <title>The Physcomitrella patens chromosome-scale assembly reveals moss genome structure and evolution.</title>
        <authorList>
            <person name="Lang D."/>
            <person name="Ullrich K.K."/>
            <person name="Murat F."/>
            <person name="Fuchs J."/>
            <person name="Jenkins J."/>
            <person name="Haas F.B."/>
            <person name="Piednoel M."/>
            <person name="Gundlach H."/>
            <person name="Van Bel M."/>
            <person name="Meyberg R."/>
            <person name="Vives C."/>
            <person name="Morata J."/>
            <person name="Symeonidi A."/>
            <person name="Hiss M."/>
            <person name="Muchero W."/>
            <person name="Kamisugi Y."/>
            <person name="Saleh O."/>
            <person name="Blanc G."/>
            <person name="Decker E.L."/>
            <person name="van Gessel N."/>
            <person name="Grimwood J."/>
            <person name="Hayes R.D."/>
            <person name="Graham S.W."/>
            <person name="Gunter L.E."/>
            <person name="McDaniel S.F."/>
            <person name="Hoernstein S.N.W."/>
            <person name="Larsson A."/>
            <person name="Li F.W."/>
            <person name="Perroud P.F."/>
            <person name="Phillips J."/>
            <person name="Ranjan P."/>
            <person name="Rokshar D.S."/>
            <person name="Rothfels C.J."/>
            <person name="Schneider L."/>
            <person name="Shu S."/>
            <person name="Stevenson D.W."/>
            <person name="Thummler F."/>
            <person name="Tillich M."/>
            <person name="Villarreal Aguilar J.C."/>
            <person name="Widiez T."/>
            <person name="Wong G.K."/>
            <person name="Wymore A."/>
            <person name="Zhang Y."/>
            <person name="Zimmer A.D."/>
            <person name="Quatrano R.S."/>
            <person name="Mayer K.F.X."/>
            <person name="Goodstein D."/>
            <person name="Casacuberta J.M."/>
            <person name="Vandepoele K."/>
            <person name="Reski R."/>
            <person name="Cuming A.C."/>
            <person name="Tuskan G.A."/>
            <person name="Maumus F."/>
            <person name="Salse J."/>
            <person name="Schmutz J."/>
            <person name="Rensing S.A."/>
        </authorList>
    </citation>
    <scope>NUCLEOTIDE SEQUENCE [LARGE SCALE GENOMIC DNA]</scope>
    <source>
        <strain evidence="8 9">cv. Gransden 2004</strain>
    </source>
</reference>
<dbReference type="CDD" id="cd17039">
    <property type="entry name" value="Ubl_ubiquitin_like"/>
    <property type="match status" value="1"/>
</dbReference>
<protein>
    <submittedName>
        <fullName evidence="7 8">Uncharacterized protein</fullName>
    </submittedName>
</protein>
<dbReference type="Gramene" id="Pp3c5_22230V3.3">
    <property type="protein sequence ID" value="Pp3c5_22230V3.3"/>
    <property type="gene ID" value="Pp3c5_22230"/>
</dbReference>
<evidence type="ECO:0000256" key="3">
    <source>
        <dbReference type="SAM" id="MobiDB-lite"/>
    </source>
</evidence>
<dbReference type="InterPro" id="IPR029071">
    <property type="entry name" value="Ubiquitin-like_domsf"/>
</dbReference>
<keyword evidence="2" id="KW-0067">ATP-binding</keyword>
<dbReference type="InterPro" id="IPR055227">
    <property type="entry name" value="HRQ1_WHD"/>
</dbReference>
<dbReference type="GO" id="GO:0005524">
    <property type="term" value="F:ATP binding"/>
    <property type="evidence" value="ECO:0007669"/>
    <property type="project" value="UniProtKB-KW"/>
</dbReference>
<dbReference type="GO" id="GO:0005634">
    <property type="term" value="C:nucleus"/>
    <property type="evidence" value="ECO:0000318"/>
    <property type="project" value="GO_Central"/>
</dbReference>
<dbReference type="PROSITE" id="PS50053">
    <property type="entry name" value="UBIQUITIN_2"/>
    <property type="match status" value="1"/>
</dbReference>
<dbReference type="SMART" id="SM00490">
    <property type="entry name" value="HELICc"/>
    <property type="match status" value="1"/>
</dbReference>
<dbReference type="Gramene" id="Pp3c5_22230V3.1">
    <property type="protein sequence ID" value="Pp3c5_22230V3.1"/>
    <property type="gene ID" value="Pp3c5_22230"/>
</dbReference>
<evidence type="ECO:0000259" key="4">
    <source>
        <dbReference type="PROSITE" id="PS50053"/>
    </source>
</evidence>
<evidence type="ECO:0000256" key="2">
    <source>
        <dbReference type="ARBA" id="ARBA00022840"/>
    </source>
</evidence>
<dbReference type="SUPFAM" id="SSF52540">
    <property type="entry name" value="P-loop containing nucleoside triphosphate hydrolases"/>
    <property type="match status" value="1"/>
</dbReference>
<evidence type="ECO:0000259" key="5">
    <source>
        <dbReference type="PROSITE" id="PS51192"/>
    </source>
</evidence>
<dbReference type="PaxDb" id="3218-PP1S23_24V6.1"/>
<dbReference type="SUPFAM" id="SSF54236">
    <property type="entry name" value="Ubiquitin-like"/>
    <property type="match status" value="1"/>
</dbReference>
<accession>A0A2K1KKP2</accession>
<feature type="domain" description="Helicase ATP-binding" evidence="5">
    <location>
        <begin position="496"/>
        <end position="677"/>
    </location>
</feature>
<dbReference type="InterPro" id="IPR001650">
    <property type="entry name" value="Helicase_C-like"/>
</dbReference>
<dbReference type="PANTHER" id="PTHR47957:SF3">
    <property type="entry name" value="ATP-DEPENDENT HELICASE HRQ1"/>
    <property type="match status" value="1"/>
</dbReference>
<feature type="region of interest" description="Disordered" evidence="3">
    <location>
        <begin position="193"/>
        <end position="224"/>
    </location>
</feature>
<dbReference type="GO" id="GO:0036297">
    <property type="term" value="P:interstrand cross-link repair"/>
    <property type="evidence" value="ECO:0000318"/>
    <property type="project" value="GO_Central"/>
</dbReference>
<dbReference type="InterPro" id="IPR018973">
    <property type="entry name" value="MZB"/>
</dbReference>
<evidence type="ECO:0000313" key="8">
    <source>
        <dbReference type="EnsemblPlants" id="Pp3c5_22230V3.1"/>
    </source>
</evidence>
<dbReference type="CDD" id="cd18797">
    <property type="entry name" value="SF2_C_Hrq"/>
    <property type="match status" value="1"/>
</dbReference>
<dbReference type="Pfam" id="PF00271">
    <property type="entry name" value="Helicase_C"/>
    <property type="match status" value="1"/>
</dbReference>
<dbReference type="PANTHER" id="PTHR47957">
    <property type="entry name" value="ATP-DEPENDENT HELICASE HRQ1"/>
    <property type="match status" value="1"/>
</dbReference>
<dbReference type="GO" id="GO:0043138">
    <property type="term" value="F:3'-5' DNA helicase activity"/>
    <property type="evidence" value="ECO:0000318"/>
    <property type="project" value="GO_Central"/>
</dbReference>
<dbReference type="CDD" id="cd17923">
    <property type="entry name" value="DEXHc_Hrq1-like"/>
    <property type="match status" value="1"/>
</dbReference>
<feature type="domain" description="Ubiquitin-like" evidence="4">
    <location>
        <begin position="10"/>
        <end position="87"/>
    </location>
</feature>
<dbReference type="InterPro" id="IPR000626">
    <property type="entry name" value="Ubiquitin-like_dom"/>
</dbReference>
<dbReference type="Pfam" id="PF00270">
    <property type="entry name" value="DEAD"/>
    <property type="match status" value="1"/>
</dbReference>
<dbReference type="GO" id="GO:0003676">
    <property type="term" value="F:nucleic acid binding"/>
    <property type="evidence" value="ECO:0007669"/>
    <property type="project" value="InterPro"/>
</dbReference>
<dbReference type="EnsemblPlants" id="Pp3c5_22230V3.1">
    <property type="protein sequence ID" value="Pp3c5_22230V3.1"/>
    <property type="gene ID" value="Pp3c5_22230"/>
</dbReference>
<dbReference type="InterPro" id="IPR027417">
    <property type="entry name" value="P-loop_NTPase"/>
</dbReference>
<dbReference type="Gene3D" id="3.40.50.300">
    <property type="entry name" value="P-loop containing nucleotide triphosphate hydrolases"/>
    <property type="match status" value="2"/>
</dbReference>
<dbReference type="Gene3D" id="3.10.20.90">
    <property type="entry name" value="Phosphatidylinositol 3-kinase Catalytic Subunit, Chain A, domain 1"/>
    <property type="match status" value="1"/>
</dbReference>
<evidence type="ECO:0000313" key="9">
    <source>
        <dbReference type="Proteomes" id="UP000006727"/>
    </source>
</evidence>
<gene>
    <name evidence="8" type="primary">LOC112282248</name>
    <name evidence="7" type="ORF">PHYPA_008019</name>
</gene>
<dbReference type="Proteomes" id="UP000006727">
    <property type="component" value="Chromosome 5"/>
</dbReference>
<proteinExistence type="predicted"/>
<dbReference type="EnsemblPlants" id="Pp3c5_22230V3.3">
    <property type="protein sequence ID" value="Pp3c5_22230V3.3"/>
    <property type="gene ID" value="Pp3c5_22230"/>
</dbReference>
<dbReference type="Pfam" id="PF09369">
    <property type="entry name" value="MZB"/>
    <property type="match status" value="1"/>
</dbReference>
<evidence type="ECO:0000259" key="6">
    <source>
        <dbReference type="PROSITE" id="PS51194"/>
    </source>
</evidence>
<dbReference type="InterPro" id="IPR011545">
    <property type="entry name" value="DEAD/DEAH_box_helicase_dom"/>
</dbReference>
<organism evidence="7">
    <name type="scientific">Physcomitrium patens</name>
    <name type="common">Spreading-leaved earth moss</name>
    <name type="synonym">Physcomitrella patens</name>
    <dbReference type="NCBI Taxonomy" id="3218"/>
    <lineage>
        <taxon>Eukaryota</taxon>
        <taxon>Viridiplantae</taxon>
        <taxon>Streptophyta</taxon>
        <taxon>Embryophyta</taxon>
        <taxon>Bryophyta</taxon>
        <taxon>Bryophytina</taxon>
        <taxon>Bryopsida</taxon>
        <taxon>Funariidae</taxon>
        <taxon>Funariales</taxon>
        <taxon>Funariaceae</taxon>
        <taxon>Physcomitrium</taxon>
    </lineage>
</organism>
<dbReference type="PROSITE" id="PS51194">
    <property type="entry name" value="HELICASE_CTER"/>
    <property type="match status" value="1"/>
</dbReference>
<dbReference type="SMART" id="SM00487">
    <property type="entry name" value="DEXDc"/>
    <property type="match status" value="1"/>
</dbReference>